<name>A0ACB8S7F7_9AGAM</name>
<evidence type="ECO:0000313" key="1">
    <source>
        <dbReference type="EMBL" id="KAI0052142.1"/>
    </source>
</evidence>
<sequence length="425" mass="46824">MSSPALHPRSTRSLLSAIRKPPSIRAVRRPCHGPASYSTTATVARGSSFRVQTVFYILLGVGTGSTAYGLYSFYTSFTLWPSELRQDLRAGIKAKHQGDFALSERFLRRAYETALSLPKESLAPQPYLKLSGISVLLGEVLESNGRPKSAYEAYSECLAHLQSNWSALAGQEKMRAVAIAHKLGEMADTYQQGEEEEERWLTWAVEEVLRISKDASDSSQSADKMPGEDGKIVLAELELPKWVSTTDVGAPLEALGTFYAKVGKLDFAVPLYLQAISLLIPPTASRKVASPDDLCRGAQLMSNLSELFMRGASTAAKLHQAEAWARQALALIEKTKARSNSRSDELQICEQALAVTLFNLGAIREMSKDPTSARELFQRSWEQSSRIGLRDGTSEARQALRRLDRLQRAEQEASLPTTVDPKTKT</sequence>
<reference evidence="1" key="2">
    <citation type="journal article" date="2022" name="New Phytol.">
        <title>Evolutionary transition to the ectomycorrhizal habit in the genomes of a hyperdiverse lineage of mushroom-forming fungi.</title>
        <authorList>
            <person name="Looney B."/>
            <person name="Miyauchi S."/>
            <person name="Morin E."/>
            <person name="Drula E."/>
            <person name="Courty P.E."/>
            <person name="Kohler A."/>
            <person name="Kuo A."/>
            <person name="LaButti K."/>
            <person name="Pangilinan J."/>
            <person name="Lipzen A."/>
            <person name="Riley R."/>
            <person name="Andreopoulos W."/>
            <person name="He G."/>
            <person name="Johnson J."/>
            <person name="Nolan M."/>
            <person name="Tritt A."/>
            <person name="Barry K.W."/>
            <person name="Grigoriev I.V."/>
            <person name="Nagy L.G."/>
            <person name="Hibbett D."/>
            <person name="Henrissat B."/>
            <person name="Matheny P.B."/>
            <person name="Labbe J."/>
            <person name="Martin F.M."/>
        </authorList>
    </citation>
    <scope>NUCLEOTIDE SEQUENCE</scope>
    <source>
        <strain evidence="1">FP105234-sp</strain>
    </source>
</reference>
<dbReference type="Proteomes" id="UP000814033">
    <property type="component" value="Unassembled WGS sequence"/>
</dbReference>
<accession>A0ACB8S7F7</accession>
<comment type="caution">
    <text evidence="1">The sequence shown here is derived from an EMBL/GenBank/DDBJ whole genome shotgun (WGS) entry which is preliminary data.</text>
</comment>
<proteinExistence type="predicted"/>
<protein>
    <submittedName>
        <fullName evidence="1">Uncharacterized protein</fullName>
    </submittedName>
</protein>
<keyword evidence="2" id="KW-1185">Reference proteome</keyword>
<organism evidence="1 2">
    <name type="scientific">Auriscalpium vulgare</name>
    <dbReference type="NCBI Taxonomy" id="40419"/>
    <lineage>
        <taxon>Eukaryota</taxon>
        <taxon>Fungi</taxon>
        <taxon>Dikarya</taxon>
        <taxon>Basidiomycota</taxon>
        <taxon>Agaricomycotina</taxon>
        <taxon>Agaricomycetes</taxon>
        <taxon>Russulales</taxon>
        <taxon>Auriscalpiaceae</taxon>
        <taxon>Auriscalpium</taxon>
    </lineage>
</organism>
<evidence type="ECO:0000313" key="2">
    <source>
        <dbReference type="Proteomes" id="UP000814033"/>
    </source>
</evidence>
<reference evidence="1" key="1">
    <citation type="submission" date="2021-02" db="EMBL/GenBank/DDBJ databases">
        <authorList>
            <consortium name="DOE Joint Genome Institute"/>
            <person name="Ahrendt S."/>
            <person name="Looney B.P."/>
            <person name="Miyauchi S."/>
            <person name="Morin E."/>
            <person name="Drula E."/>
            <person name="Courty P.E."/>
            <person name="Chicoki N."/>
            <person name="Fauchery L."/>
            <person name="Kohler A."/>
            <person name="Kuo A."/>
            <person name="Labutti K."/>
            <person name="Pangilinan J."/>
            <person name="Lipzen A."/>
            <person name="Riley R."/>
            <person name="Andreopoulos W."/>
            <person name="He G."/>
            <person name="Johnson J."/>
            <person name="Barry K.W."/>
            <person name="Grigoriev I.V."/>
            <person name="Nagy L."/>
            <person name="Hibbett D."/>
            <person name="Henrissat B."/>
            <person name="Matheny P.B."/>
            <person name="Labbe J."/>
            <person name="Martin F."/>
        </authorList>
    </citation>
    <scope>NUCLEOTIDE SEQUENCE</scope>
    <source>
        <strain evidence="1">FP105234-sp</strain>
    </source>
</reference>
<dbReference type="EMBL" id="MU275847">
    <property type="protein sequence ID" value="KAI0052142.1"/>
    <property type="molecule type" value="Genomic_DNA"/>
</dbReference>
<gene>
    <name evidence="1" type="ORF">FA95DRAFT_1553815</name>
</gene>